<accession>A0A433U4P5</accession>
<keyword evidence="4" id="KW-1185">Reference proteome</keyword>
<feature type="domain" description="SCP" evidence="2">
    <location>
        <begin position="64"/>
        <end position="207"/>
    </location>
</feature>
<dbReference type="InterPro" id="IPR035940">
    <property type="entry name" value="CAP_sf"/>
</dbReference>
<feature type="chain" id="PRO_5019274248" description="SCP domain-containing protein" evidence="1">
    <location>
        <begin position="26"/>
        <end position="268"/>
    </location>
</feature>
<dbReference type="InterPro" id="IPR014044">
    <property type="entry name" value="CAP_dom"/>
</dbReference>
<proteinExistence type="predicted"/>
<reference evidence="3 4" key="1">
    <citation type="submission" date="2019-01" db="EMBL/GenBank/DDBJ databases">
        <title>A draft genome assembly of the solar-powered sea slug Elysia chlorotica.</title>
        <authorList>
            <person name="Cai H."/>
            <person name="Li Q."/>
            <person name="Fang X."/>
            <person name="Li J."/>
            <person name="Curtis N.E."/>
            <person name="Altenburger A."/>
            <person name="Shibata T."/>
            <person name="Feng M."/>
            <person name="Maeda T."/>
            <person name="Schwartz J.A."/>
            <person name="Shigenobu S."/>
            <person name="Lundholm N."/>
            <person name="Nishiyama T."/>
            <person name="Yang H."/>
            <person name="Hasebe M."/>
            <person name="Li S."/>
            <person name="Pierce S.K."/>
            <person name="Wang J."/>
        </authorList>
    </citation>
    <scope>NUCLEOTIDE SEQUENCE [LARGE SCALE GENOMIC DNA]</scope>
    <source>
        <strain evidence="3">EC2010</strain>
        <tissue evidence="3">Whole organism of an adult</tissue>
    </source>
</reference>
<dbReference type="PROSITE" id="PS01010">
    <property type="entry name" value="CRISP_2"/>
    <property type="match status" value="1"/>
</dbReference>
<dbReference type="EMBL" id="RQTK01000074">
    <property type="protein sequence ID" value="RUS88758.1"/>
    <property type="molecule type" value="Genomic_DNA"/>
</dbReference>
<name>A0A433U4P5_ELYCH</name>
<dbReference type="PANTHER" id="PTHR10334">
    <property type="entry name" value="CYSTEINE-RICH SECRETORY PROTEIN-RELATED"/>
    <property type="match status" value="1"/>
</dbReference>
<dbReference type="STRING" id="188477.A0A433U4P5"/>
<evidence type="ECO:0000313" key="4">
    <source>
        <dbReference type="Proteomes" id="UP000271974"/>
    </source>
</evidence>
<dbReference type="InterPro" id="IPR018244">
    <property type="entry name" value="Allrgn_V5/Tpx1_CS"/>
</dbReference>
<sequence length="268" mass="30350">MDVMRNWLKCIGPLLTGCCWLLCTAEDVVTYTEAGVMVEKVADEALHHRVKREIHHNMTGFSHDEKMAMLWRHNDLRSTRQASDMMYMEWDERLAESAQKWAEECDFQHSANRENLAGFKFVGENLYAGTHKFDPAVVVQLWYDEVQFYDYKTRKCKGVCGHYTQVVWATSQAVGCGVKYCPVLKRFRGISGYHVACHYGPGGNYVGERPYNLGESCSKCPITAEYCIKGLCSKRPKIGGSAGKMTQINLAVFTLSAFTAVLMSLLPR</sequence>
<organism evidence="3 4">
    <name type="scientific">Elysia chlorotica</name>
    <name type="common">Eastern emerald elysia</name>
    <name type="synonym">Sea slug</name>
    <dbReference type="NCBI Taxonomy" id="188477"/>
    <lineage>
        <taxon>Eukaryota</taxon>
        <taxon>Metazoa</taxon>
        <taxon>Spiralia</taxon>
        <taxon>Lophotrochozoa</taxon>
        <taxon>Mollusca</taxon>
        <taxon>Gastropoda</taxon>
        <taxon>Heterobranchia</taxon>
        <taxon>Euthyneura</taxon>
        <taxon>Panpulmonata</taxon>
        <taxon>Sacoglossa</taxon>
        <taxon>Placobranchoidea</taxon>
        <taxon>Plakobranchidae</taxon>
        <taxon>Elysia</taxon>
    </lineage>
</organism>
<gene>
    <name evidence="3" type="ORF">EGW08_003475</name>
</gene>
<protein>
    <recommendedName>
        <fullName evidence="2">SCP domain-containing protein</fullName>
    </recommendedName>
</protein>
<evidence type="ECO:0000313" key="3">
    <source>
        <dbReference type="EMBL" id="RUS88758.1"/>
    </source>
</evidence>
<dbReference type="OrthoDB" id="43654at2759"/>
<evidence type="ECO:0000256" key="1">
    <source>
        <dbReference type="SAM" id="SignalP"/>
    </source>
</evidence>
<feature type="signal peptide" evidence="1">
    <location>
        <begin position="1"/>
        <end position="25"/>
    </location>
</feature>
<dbReference type="Proteomes" id="UP000271974">
    <property type="component" value="Unassembled WGS sequence"/>
</dbReference>
<dbReference type="PROSITE" id="PS01009">
    <property type="entry name" value="CRISP_1"/>
    <property type="match status" value="1"/>
</dbReference>
<keyword evidence="1" id="KW-0732">Signal</keyword>
<evidence type="ECO:0000259" key="2">
    <source>
        <dbReference type="SMART" id="SM00198"/>
    </source>
</evidence>
<dbReference type="Gene3D" id="3.40.33.10">
    <property type="entry name" value="CAP"/>
    <property type="match status" value="1"/>
</dbReference>
<dbReference type="PRINTS" id="PR00837">
    <property type="entry name" value="V5TPXLIKE"/>
</dbReference>
<dbReference type="InterPro" id="IPR001283">
    <property type="entry name" value="CRISP-related"/>
</dbReference>
<dbReference type="Pfam" id="PF00188">
    <property type="entry name" value="CAP"/>
    <property type="match status" value="1"/>
</dbReference>
<comment type="caution">
    <text evidence="3">The sequence shown here is derived from an EMBL/GenBank/DDBJ whole genome shotgun (WGS) entry which is preliminary data.</text>
</comment>
<dbReference type="SUPFAM" id="SSF55797">
    <property type="entry name" value="PR-1-like"/>
    <property type="match status" value="1"/>
</dbReference>
<dbReference type="GO" id="GO:0005576">
    <property type="term" value="C:extracellular region"/>
    <property type="evidence" value="ECO:0007669"/>
    <property type="project" value="InterPro"/>
</dbReference>
<dbReference type="AlphaFoldDB" id="A0A433U4P5"/>
<dbReference type="SMART" id="SM00198">
    <property type="entry name" value="SCP"/>
    <property type="match status" value="1"/>
</dbReference>